<proteinExistence type="predicted"/>
<organism evidence="1 2">
    <name type="scientific">Lactiplantibacillus mudanjiangensis</name>
    <dbReference type="NCBI Taxonomy" id="1296538"/>
    <lineage>
        <taxon>Bacteria</taxon>
        <taxon>Bacillati</taxon>
        <taxon>Bacillota</taxon>
        <taxon>Bacilli</taxon>
        <taxon>Lactobacillales</taxon>
        <taxon>Lactobacillaceae</taxon>
        <taxon>Lactiplantibacillus</taxon>
    </lineage>
</organism>
<sequence>MNRLKALHDDVKTSYEHGDYQTATQAYQDWQRMTADDQHLRDDDPKDDYQRGYQRAKQDYQTQHKFQNFSTNLINLVNLLSRNQAIEVSKFIDGYEAYRSEINQES</sequence>
<accession>A0A660EAV3</accession>
<dbReference type="AlphaFoldDB" id="A0A660EAV3"/>
<dbReference type="OrthoDB" id="2143962at2"/>
<evidence type="ECO:0000313" key="2">
    <source>
        <dbReference type="Proteomes" id="UP000289996"/>
    </source>
</evidence>
<evidence type="ECO:0000313" key="1">
    <source>
        <dbReference type="EMBL" id="VDG29645.1"/>
    </source>
</evidence>
<reference evidence="1 2" key="1">
    <citation type="submission" date="2018-11" db="EMBL/GenBank/DDBJ databases">
        <authorList>
            <person name="Wuyts S."/>
        </authorList>
    </citation>
    <scope>NUCLEOTIDE SEQUENCE [LARGE SCALE GENOMIC DNA]</scope>
    <source>
        <strain evidence="1">Lactobacillus mudanjiangensis AMBF249</strain>
    </source>
</reference>
<dbReference type="RefSeq" id="WP_130846800.1">
    <property type="nucleotide sequence ID" value="NZ_UYIE01000013.1"/>
</dbReference>
<dbReference type="EMBL" id="UYIG01000152">
    <property type="protein sequence ID" value="VDG29645.1"/>
    <property type="molecule type" value="Genomic_DNA"/>
</dbReference>
<dbReference type="Proteomes" id="UP000289996">
    <property type="component" value="Unassembled WGS sequence"/>
</dbReference>
<name>A0A660EAV3_9LACO</name>
<gene>
    <name evidence="1" type="ORF">MUDAN_MDHGFNIF_01180</name>
</gene>
<keyword evidence="2" id="KW-1185">Reference proteome</keyword>
<protein>
    <submittedName>
        <fullName evidence="1">Uncharacterized protein</fullName>
    </submittedName>
</protein>